<sequence length="166" mass="16900">MGGCPVGREHSQGGVGGGASVPGAPALPFPGRRDPGRGAAARGTLPGHRRGPVPARFLLPPAPGGLPGPSSLLARSLPPLPLPGPPPPPPPPPPFLSRSVSPGPESIPAREPERPGRRVPEPLAVRRSVLRCVCLSGASACPPVQNPEVQRSEVTCPAMRESGTRI</sequence>
<reference evidence="1" key="2">
    <citation type="submission" date="2025-03" db="EMBL/GenBank/DDBJ databases">
        <authorList>
            <consortium name="ELIXIR-Norway"/>
            <consortium name="Elixir Norway"/>
        </authorList>
    </citation>
    <scope>NUCLEOTIDE SEQUENCE</scope>
</reference>
<gene>
    <name evidence="1" type="ORF">MRATA1EN22A_LOCUS3538</name>
</gene>
<evidence type="ECO:0000313" key="1">
    <source>
        <dbReference type="EMBL" id="CAM9510122.1"/>
    </source>
</evidence>
<organism evidence="1 2">
    <name type="scientific">Rangifer tarandus platyrhynchus</name>
    <name type="common">Svalbard reindeer</name>
    <dbReference type="NCBI Taxonomy" id="3082113"/>
    <lineage>
        <taxon>Eukaryota</taxon>
        <taxon>Metazoa</taxon>
        <taxon>Chordata</taxon>
        <taxon>Craniata</taxon>
        <taxon>Vertebrata</taxon>
        <taxon>Euteleostomi</taxon>
        <taxon>Mammalia</taxon>
        <taxon>Eutheria</taxon>
        <taxon>Laurasiatheria</taxon>
        <taxon>Artiodactyla</taxon>
        <taxon>Ruminantia</taxon>
        <taxon>Pecora</taxon>
        <taxon>Cervidae</taxon>
        <taxon>Odocoileinae</taxon>
        <taxon>Rangifer</taxon>
    </lineage>
</organism>
<protein>
    <submittedName>
        <fullName evidence="1">Uncharacterized protein</fullName>
    </submittedName>
</protein>
<evidence type="ECO:0000313" key="2">
    <source>
        <dbReference type="Proteomes" id="UP001162501"/>
    </source>
</evidence>
<dbReference type="Proteomes" id="UP001162501">
    <property type="component" value="Chromosome 11"/>
</dbReference>
<name>A0AC59Y9P8_RANTA</name>
<accession>A0AC59Y9P8</accession>
<proteinExistence type="predicted"/>
<reference evidence="1" key="1">
    <citation type="submission" date="2023-05" db="EMBL/GenBank/DDBJ databases">
        <authorList>
            <consortium name="ELIXIR-Norway"/>
        </authorList>
    </citation>
    <scope>NUCLEOTIDE SEQUENCE</scope>
</reference>
<dbReference type="EMBL" id="OX596095">
    <property type="protein sequence ID" value="CAM9510122.1"/>
    <property type="molecule type" value="Genomic_DNA"/>
</dbReference>